<dbReference type="Gene3D" id="1.10.443.10">
    <property type="entry name" value="Intergrase catalytic core"/>
    <property type="match status" value="1"/>
</dbReference>
<keyword evidence="2" id="KW-0229">DNA integration</keyword>
<dbReference type="Gene3D" id="1.10.150.130">
    <property type="match status" value="1"/>
</dbReference>
<feature type="domain" description="Core-binding (CB)" evidence="7">
    <location>
        <begin position="104"/>
        <end position="185"/>
    </location>
</feature>
<evidence type="ECO:0000313" key="8">
    <source>
        <dbReference type="EMBL" id="RCW72424.1"/>
    </source>
</evidence>
<dbReference type="OrthoDB" id="9775880at2"/>
<gene>
    <name evidence="8" type="ORF">DES41_10328</name>
</gene>
<evidence type="ECO:0000313" key="9">
    <source>
        <dbReference type="Proteomes" id="UP000252884"/>
    </source>
</evidence>
<dbReference type="InterPro" id="IPR002104">
    <property type="entry name" value="Integrase_catalytic"/>
</dbReference>
<proteinExistence type="inferred from homology"/>
<dbReference type="InterPro" id="IPR010998">
    <property type="entry name" value="Integrase_recombinase_N"/>
</dbReference>
<reference evidence="8 9" key="1">
    <citation type="submission" date="2018-07" db="EMBL/GenBank/DDBJ databases">
        <title>Genomic Encyclopedia of Type Strains, Phase IV (KMG-IV): sequencing the most valuable type-strain genomes for metagenomic binning, comparative biology and taxonomic classification.</title>
        <authorList>
            <person name="Goeker M."/>
        </authorList>
    </citation>
    <scope>NUCLEOTIDE SEQUENCE [LARGE SCALE GENOMIC DNA]</scope>
    <source>
        <strain evidence="8 9">DSM 21634</strain>
    </source>
</reference>
<evidence type="ECO:0000256" key="1">
    <source>
        <dbReference type="ARBA" id="ARBA00008857"/>
    </source>
</evidence>
<evidence type="ECO:0000259" key="6">
    <source>
        <dbReference type="PROSITE" id="PS51898"/>
    </source>
</evidence>
<dbReference type="EMBL" id="QPJK01000003">
    <property type="protein sequence ID" value="RCW72424.1"/>
    <property type="molecule type" value="Genomic_DNA"/>
</dbReference>
<evidence type="ECO:0000256" key="4">
    <source>
        <dbReference type="ARBA" id="ARBA00023172"/>
    </source>
</evidence>
<dbReference type="GO" id="GO:0015074">
    <property type="term" value="P:DNA integration"/>
    <property type="evidence" value="ECO:0007669"/>
    <property type="project" value="UniProtKB-KW"/>
</dbReference>
<evidence type="ECO:0000256" key="5">
    <source>
        <dbReference type="PROSITE-ProRule" id="PRU01248"/>
    </source>
</evidence>
<protein>
    <submittedName>
        <fullName evidence="8">Integrase</fullName>
    </submittedName>
</protein>
<evidence type="ECO:0000259" key="7">
    <source>
        <dbReference type="PROSITE" id="PS51900"/>
    </source>
</evidence>
<organism evidence="8 9">
    <name type="scientific">Pseudorhodoferax soli</name>
    <dbReference type="NCBI Taxonomy" id="545864"/>
    <lineage>
        <taxon>Bacteria</taxon>
        <taxon>Pseudomonadati</taxon>
        <taxon>Pseudomonadota</taxon>
        <taxon>Betaproteobacteria</taxon>
        <taxon>Burkholderiales</taxon>
        <taxon>Comamonadaceae</taxon>
    </lineage>
</organism>
<dbReference type="GO" id="GO:0006310">
    <property type="term" value="P:DNA recombination"/>
    <property type="evidence" value="ECO:0007669"/>
    <property type="project" value="UniProtKB-KW"/>
</dbReference>
<dbReference type="PROSITE" id="PS51900">
    <property type="entry name" value="CB"/>
    <property type="match status" value="1"/>
</dbReference>
<comment type="similarity">
    <text evidence="1">Belongs to the 'phage' integrase family.</text>
</comment>
<name>A0A368Y2F5_9BURK</name>
<keyword evidence="4" id="KW-0233">DNA recombination</keyword>
<dbReference type="AlphaFoldDB" id="A0A368Y2F5"/>
<dbReference type="Pfam" id="PF22022">
    <property type="entry name" value="Phage_int_M"/>
    <property type="match status" value="1"/>
</dbReference>
<dbReference type="InterPro" id="IPR025166">
    <property type="entry name" value="Integrase_DNA_bind_dom"/>
</dbReference>
<dbReference type="Pfam" id="PF00589">
    <property type="entry name" value="Phage_integrase"/>
    <property type="match status" value="1"/>
</dbReference>
<accession>A0A368Y2F5</accession>
<dbReference type="InterPro" id="IPR013762">
    <property type="entry name" value="Integrase-like_cat_sf"/>
</dbReference>
<sequence length="397" mass="43689">MVRRATELGALAVGRLKDPGMHAVGGVSGLYLQIAPGGTKSWILRATIGSKRREMGLGAFPEVPLAIARDKARAARAKVELGVDPILARQRAASALRAEQAKALTFADAARQFVTDKGDQWRNAKHRAQWTATLETYAGPTIGKVLVSDVSQAHVLSILRPIWTTKTETATRVRGRIEQVLDWARVRGYREGENPARWRGHLDKLLPAPTKLAKVSHHPALPVDAMPGFMSNLRKRGGVAARALEFLVLTASRSGEIRGARWSEFDIPGKTWTVPKERMKAGVEHRVPLSPQALQLLDSVPRVDGNDLVFPAPRGGVLSDMSLTAVTRRMEVEAVPHGMRSSFRDWAAERTSYPREVCEMALAHAIENKVEAAYRRGDLFNKRAEMMAAWAGFLRGK</sequence>
<evidence type="ECO:0000256" key="2">
    <source>
        <dbReference type="ARBA" id="ARBA00022908"/>
    </source>
</evidence>
<keyword evidence="9" id="KW-1185">Reference proteome</keyword>
<dbReference type="RefSeq" id="WP_114467873.1">
    <property type="nucleotide sequence ID" value="NZ_QPJK01000003.1"/>
</dbReference>
<dbReference type="InterPro" id="IPR011010">
    <property type="entry name" value="DNA_brk_join_enz"/>
</dbReference>
<comment type="caution">
    <text evidence="8">The sequence shown here is derived from an EMBL/GenBank/DDBJ whole genome shotgun (WGS) entry which is preliminary data.</text>
</comment>
<dbReference type="PANTHER" id="PTHR30629">
    <property type="entry name" value="PROPHAGE INTEGRASE"/>
    <property type="match status" value="1"/>
</dbReference>
<dbReference type="PANTHER" id="PTHR30629:SF2">
    <property type="entry name" value="PROPHAGE INTEGRASE INTS-RELATED"/>
    <property type="match status" value="1"/>
</dbReference>
<dbReference type="GO" id="GO:0003677">
    <property type="term" value="F:DNA binding"/>
    <property type="evidence" value="ECO:0007669"/>
    <property type="project" value="UniProtKB-UniRule"/>
</dbReference>
<feature type="domain" description="Tyr recombinase" evidence="6">
    <location>
        <begin position="216"/>
        <end position="387"/>
    </location>
</feature>
<dbReference type="InterPro" id="IPR038488">
    <property type="entry name" value="Integrase_DNA-bd_sf"/>
</dbReference>
<dbReference type="InterPro" id="IPR050808">
    <property type="entry name" value="Phage_Integrase"/>
</dbReference>
<dbReference type="InterPro" id="IPR053876">
    <property type="entry name" value="Phage_int_M"/>
</dbReference>
<dbReference type="Pfam" id="PF13356">
    <property type="entry name" value="Arm-DNA-bind_3"/>
    <property type="match status" value="1"/>
</dbReference>
<dbReference type="Gene3D" id="3.30.160.390">
    <property type="entry name" value="Integrase, DNA-binding domain"/>
    <property type="match status" value="1"/>
</dbReference>
<dbReference type="PROSITE" id="PS51898">
    <property type="entry name" value="TYR_RECOMBINASE"/>
    <property type="match status" value="1"/>
</dbReference>
<keyword evidence="3 5" id="KW-0238">DNA-binding</keyword>
<dbReference type="InterPro" id="IPR044068">
    <property type="entry name" value="CB"/>
</dbReference>
<dbReference type="SUPFAM" id="SSF56349">
    <property type="entry name" value="DNA breaking-rejoining enzymes"/>
    <property type="match status" value="1"/>
</dbReference>
<dbReference type="CDD" id="cd00801">
    <property type="entry name" value="INT_P4_C"/>
    <property type="match status" value="1"/>
</dbReference>
<dbReference type="Proteomes" id="UP000252884">
    <property type="component" value="Unassembled WGS sequence"/>
</dbReference>
<evidence type="ECO:0000256" key="3">
    <source>
        <dbReference type="ARBA" id="ARBA00023125"/>
    </source>
</evidence>